<dbReference type="EMBL" id="KB870810">
    <property type="protein sequence ID" value="EOA22901.1"/>
    <property type="molecule type" value="Genomic_DNA"/>
</dbReference>
<feature type="domain" description="KIB1-4 beta-propeller" evidence="1">
    <location>
        <begin position="46"/>
        <end position="146"/>
    </location>
</feature>
<dbReference type="PANTHER" id="PTHR33127">
    <property type="entry name" value="TRANSMEMBRANE PROTEIN"/>
    <property type="match status" value="1"/>
</dbReference>
<name>R0FLP4_9BRAS</name>
<accession>R0FLP4</accession>
<reference evidence="3" key="1">
    <citation type="journal article" date="2013" name="Nat. Genet.">
        <title>The Capsella rubella genome and the genomic consequences of rapid mating system evolution.</title>
        <authorList>
            <person name="Slotte T."/>
            <person name="Hazzouri K.M."/>
            <person name="Agren J.A."/>
            <person name="Koenig D."/>
            <person name="Maumus F."/>
            <person name="Guo Y.L."/>
            <person name="Steige K."/>
            <person name="Platts A.E."/>
            <person name="Escobar J.S."/>
            <person name="Newman L.K."/>
            <person name="Wang W."/>
            <person name="Mandakova T."/>
            <person name="Vello E."/>
            <person name="Smith L.M."/>
            <person name="Henz S.R."/>
            <person name="Steffen J."/>
            <person name="Takuno S."/>
            <person name="Brandvain Y."/>
            <person name="Coop G."/>
            <person name="Andolfatto P."/>
            <person name="Hu T.T."/>
            <person name="Blanchette M."/>
            <person name="Clark R.M."/>
            <person name="Quesneville H."/>
            <person name="Nordborg M."/>
            <person name="Gaut B.S."/>
            <person name="Lysak M.A."/>
            <person name="Jenkins J."/>
            <person name="Grimwood J."/>
            <person name="Chapman J."/>
            <person name="Prochnik S."/>
            <person name="Shu S."/>
            <person name="Rokhsar D."/>
            <person name="Schmutz J."/>
            <person name="Weigel D."/>
            <person name="Wright S.I."/>
        </authorList>
    </citation>
    <scope>NUCLEOTIDE SEQUENCE [LARGE SCALE GENOMIC DNA]</scope>
    <source>
        <strain evidence="3">cv. Monte Gargano</strain>
    </source>
</reference>
<proteinExistence type="predicted"/>
<dbReference type="PANTHER" id="PTHR33127:SF30">
    <property type="entry name" value="F-BOX DOMAIN-CONTAINING PROTEIN"/>
    <property type="match status" value="1"/>
</dbReference>
<sequence length="148" mass="17491">NIHGSVACKSWREADVYVRVGEKYPWLICFPRRGKLFEHHDPFHWKLCTLSLTEIAVSTVCYSRDGWLIWINLRRLVNLDKLSLEDLFFFNPFTRELITLPQCELAFKNIVSCPSTLDNCVVVEIRFQEYFVTFTTCHLGEIKWVTKE</sequence>
<evidence type="ECO:0000313" key="2">
    <source>
        <dbReference type="EMBL" id="EOA22901.1"/>
    </source>
</evidence>
<dbReference type="Pfam" id="PF03478">
    <property type="entry name" value="Beta-prop_KIB1-4"/>
    <property type="match status" value="1"/>
</dbReference>
<protein>
    <recommendedName>
        <fullName evidence="1">KIB1-4 beta-propeller domain-containing protein</fullName>
    </recommendedName>
</protein>
<dbReference type="AlphaFoldDB" id="R0FLP4"/>
<keyword evidence="3" id="KW-1185">Reference proteome</keyword>
<dbReference type="Proteomes" id="UP000029121">
    <property type="component" value="Unassembled WGS sequence"/>
</dbReference>
<evidence type="ECO:0000313" key="3">
    <source>
        <dbReference type="Proteomes" id="UP000029121"/>
    </source>
</evidence>
<gene>
    <name evidence="2" type="ORF">CARUB_v10003633mg</name>
</gene>
<evidence type="ECO:0000259" key="1">
    <source>
        <dbReference type="Pfam" id="PF03478"/>
    </source>
</evidence>
<dbReference type="InterPro" id="IPR005174">
    <property type="entry name" value="KIB1-4_b-propeller"/>
</dbReference>
<organism evidence="2 3">
    <name type="scientific">Capsella rubella</name>
    <dbReference type="NCBI Taxonomy" id="81985"/>
    <lineage>
        <taxon>Eukaryota</taxon>
        <taxon>Viridiplantae</taxon>
        <taxon>Streptophyta</taxon>
        <taxon>Embryophyta</taxon>
        <taxon>Tracheophyta</taxon>
        <taxon>Spermatophyta</taxon>
        <taxon>Magnoliopsida</taxon>
        <taxon>eudicotyledons</taxon>
        <taxon>Gunneridae</taxon>
        <taxon>Pentapetalae</taxon>
        <taxon>rosids</taxon>
        <taxon>malvids</taxon>
        <taxon>Brassicales</taxon>
        <taxon>Brassicaceae</taxon>
        <taxon>Camelineae</taxon>
        <taxon>Capsella</taxon>
    </lineage>
</organism>
<feature type="non-terminal residue" evidence="2">
    <location>
        <position position="1"/>
    </location>
</feature>